<dbReference type="PANTHER" id="PTHR33594:SF1">
    <property type="entry name" value="HD_PDEASE DOMAIN-CONTAINING PROTEIN"/>
    <property type="match status" value="1"/>
</dbReference>
<dbReference type="Pfam" id="PF01966">
    <property type="entry name" value="HD"/>
    <property type="match status" value="1"/>
</dbReference>
<dbReference type="EMBL" id="JBHRRZ010000014">
    <property type="protein sequence ID" value="MFC2948347.1"/>
    <property type="molecule type" value="Genomic_DNA"/>
</dbReference>
<feature type="domain" description="HD" evidence="1">
    <location>
        <begin position="26"/>
        <end position="125"/>
    </location>
</feature>
<dbReference type="Gene3D" id="1.10.3210.50">
    <property type="match status" value="1"/>
</dbReference>
<dbReference type="Proteomes" id="UP001595387">
    <property type="component" value="Unassembled WGS sequence"/>
</dbReference>
<dbReference type="PANTHER" id="PTHR33594">
    <property type="entry name" value="SUPERFAMILY HYDROLASE, PUTATIVE (AFU_ORTHOLOGUE AFUA_1G03035)-RELATED"/>
    <property type="match status" value="1"/>
</dbReference>
<dbReference type="InterPro" id="IPR003607">
    <property type="entry name" value="HD/PDEase_dom"/>
</dbReference>
<keyword evidence="3" id="KW-1185">Reference proteome</keyword>
<dbReference type="SMART" id="SM00471">
    <property type="entry name" value="HDc"/>
    <property type="match status" value="1"/>
</dbReference>
<dbReference type="CDD" id="cd00077">
    <property type="entry name" value="HDc"/>
    <property type="match status" value="1"/>
</dbReference>
<name>A0ABV7A5I7_9BACI</name>
<dbReference type="SUPFAM" id="SSF109604">
    <property type="entry name" value="HD-domain/PDEase-like"/>
    <property type="match status" value="1"/>
</dbReference>
<evidence type="ECO:0000313" key="2">
    <source>
        <dbReference type="EMBL" id="MFC2948347.1"/>
    </source>
</evidence>
<reference evidence="3" key="1">
    <citation type="journal article" date="2019" name="Int. J. Syst. Evol. Microbiol.">
        <title>The Global Catalogue of Microorganisms (GCM) 10K type strain sequencing project: providing services to taxonomists for standard genome sequencing and annotation.</title>
        <authorList>
            <consortium name="The Broad Institute Genomics Platform"/>
            <consortium name="The Broad Institute Genome Sequencing Center for Infectious Disease"/>
            <person name="Wu L."/>
            <person name="Ma J."/>
        </authorList>
    </citation>
    <scope>NUCLEOTIDE SEQUENCE [LARGE SCALE GENOMIC DNA]</scope>
    <source>
        <strain evidence="3">KCTC 13193</strain>
    </source>
</reference>
<sequence length="199" mass="22601">MDETKILKELSNYIFHLFRDDPTGHDFFHMKRVAATARKIAEHEGADPFIAEAAGWIHDAGDDKLFKDPQQASEKAFIFLHSLGIPSKTIEDIEKAYKDTSYRKGLIPSSLEGKIVQDADRIDAIGAVGIARTFAYGGANGQLIYHEGEKANSVQHFYDKLLHLKDTLHTETAKKIAFERHEFLEKFLEQFHLEWQGGE</sequence>
<protein>
    <submittedName>
        <fullName evidence="2">HD domain-containing protein</fullName>
    </submittedName>
</protein>
<dbReference type="InterPro" id="IPR006674">
    <property type="entry name" value="HD_domain"/>
</dbReference>
<accession>A0ABV7A5I7</accession>
<comment type="caution">
    <text evidence="2">The sequence shown here is derived from an EMBL/GenBank/DDBJ whole genome shotgun (WGS) entry which is preliminary data.</text>
</comment>
<evidence type="ECO:0000259" key="1">
    <source>
        <dbReference type="PROSITE" id="PS51831"/>
    </source>
</evidence>
<dbReference type="RefSeq" id="WP_390305200.1">
    <property type="nucleotide sequence ID" value="NZ_JBHRRZ010000014.1"/>
</dbReference>
<dbReference type="PROSITE" id="PS51831">
    <property type="entry name" value="HD"/>
    <property type="match status" value="1"/>
</dbReference>
<evidence type="ECO:0000313" key="3">
    <source>
        <dbReference type="Proteomes" id="UP001595387"/>
    </source>
</evidence>
<organism evidence="2 3">
    <name type="scientific">Virgibacillus sediminis</name>
    <dbReference type="NCBI Taxonomy" id="202260"/>
    <lineage>
        <taxon>Bacteria</taxon>
        <taxon>Bacillati</taxon>
        <taxon>Bacillota</taxon>
        <taxon>Bacilli</taxon>
        <taxon>Bacillales</taxon>
        <taxon>Bacillaceae</taxon>
        <taxon>Virgibacillus</taxon>
    </lineage>
</organism>
<proteinExistence type="predicted"/>
<gene>
    <name evidence="2" type="ORF">ACFODW_08345</name>
</gene>